<evidence type="ECO:0000256" key="2">
    <source>
        <dbReference type="PROSITE-ProRule" id="PRU00335"/>
    </source>
</evidence>
<evidence type="ECO:0000313" key="5">
    <source>
        <dbReference type="EMBL" id="GAA1391026.1"/>
    </source>
</evidence>
<proteinExistence type="predicted"/>
<gene>
    <name evidence="5" type="ORF">GCM10009613_32770</name>
</gene>
<evidence type="ECO:0000256" key="1">
    <source>
        <dbReference type="ARBA" id="ARBA00023125"/>
    </source>
</evidence>
<evidence type="ECO:0000313" key="6">
    <source>
        <dbReference type="Proteomes" id="UP001501414"/>
    </source>
</evidence>
<dbReference type="RefSeq" id="WP_344023270.1">
    <property type="nucleotide sequence ID" value="NZ_BAAAJK010000011.1"/>
</dbReference>
<name>A0ABN1XV60_9PSEU</name>
<comment type="caution">
    <text evidence="5">The sequence shown here is derived from an EMBL/GenBank/DDBJ whole genome shotgun (WGS) entry which is preliminary data.</text>
</comment>
<evidence type="ECO:0000256" key="3">
    <source>
        <dbReference type="SAM" id="MobiDB-lite"/>
    </source>
</evidence>
<sequence length="223" mass="23988">MAAQSSIPSARQNELLELAYAYVCRHGLSDLSLRPLAAAVGSSTRVLMFLFGSKEGLIRALLARARADELELLDRVRPGTADVPDGLEPFAERVWAWLSDDDHRALLRLWVEGYARSLIDPHGPWAGFARATVTDWLGALAAAQPPAERDTPAGAARRTAVLAVLRGAMLDLLATDDRERTTAAVVRELQEMRSRAGRDESCRGVPSVEGGCSAPGHDEGPGP</sequence>
<reference evidence="5 6" key="1">
    <citation type="journal article" date="2019" name="Int. J. Syst. Evol. Microbiol.">
        <title>The Global Catalogue of Microorganisms (GCM) 10K type strain sequencing project: providing services to taxonomists for standard genome sequencing and annotation.</title>
        <authorList>
            <consortium name="The Broad Institute Genomics Platform"/>
            <consortium name="The Broad Institute Genome Sequencing Center for Infectious Disease"/>
            <person name="Wu L."/>
            <person name="Ma J."/>
        </authorList>
    </citation>
    <scope>NUCLEOTIDE SEQUENCE [LARGE SCALE GENOMIC DNA]</scope>
    <source>
        <strain evidence="5 6">JCM 11896</strain>
    </source>
</reference>
<keyword evidence="6" id="KW-1185">Reference proteome</keyword>
<dbReference type="EMBL" id="BAAAJK010000011">
    <property type="protein sequence ID" value="GAA1391026.1"/>
    <property type="molecule type" value="Genomic_DNA"/>
</dbReference>
<feature type="domain" description="HTH tetR-type" evidence="4">
    <location>
        <begin position="9"/>
        <end position="69"/>
    </location>
</feature>
<protein>
    <submittedName>
        <fullName evidence="5">TetR family transcriptional regulator</fullName>
    </submittedName>
</protein>
<feature type="DNA-binding region" description="H-T-H motif" evidence="2">
    <location>
        <begin position="32"/>
        <end position="51"/>
    </location>
</feature>
<evidence type="ECO:0000259" key="4">
    <source>
        <dbReference type="PROSITE" id="PS50977"/>
    </source>
</evidence>
<keyword evidence="1 2" id="KW-0238">DNA-binding</keyword>
<feature type="compositionally biased region" description="Basic and acidic residues" evidence="3">
    <location>
        <begin position="192"/>
        <end position="202"/>
    </location>
</feature>
<organism evidence="5 6">
    <name type="scientific">Pseudonocardia kongjuensis</name>
    <dbReference type="NCBI Taxonomy" id="102227"/>
    <lineage>
        <taxon>Bacteria</taxon>
        <taxon>Bacillati</taxon>
        <taxon>Actinomycetota</taxon>
        <taxon>Actinomycetes</taxon>
        <taxon>Pseudonocardiales</taxon>
        <taxon>Pseudonocardiaceae</taxon>
        <taxon>Pseudonocardia</taxon>
    </lineage>
</organism>
<feature type="region of interest" description="Disordered" evidence="3">
    <location>
        <begin position="192"/>
        <end position="223"/>
    </location>
</feature>
<dbReference type="InterPro" id="IPR009057">
    <property type="entry name" value="Homeodomain-like_sf"/>
</dbReference>
<dbReference type="SUPFAM" id="SSF46689">
    <property type="entry name" value="Homeodomain-like"/>
    <property type="match status" value="1"/>
</dbReference>
<dbReference type="PROSITE" id="PS50977">
    <property type="entry name" value="HTH_TETR_2"/>
    <property type="match status" value="1"/>
</dbReference>
<dbReference type="Proteomes" id="UP001501414">
    <property type="component" value="Unassembled WGS sequence"/>
</dbReference>
<dbReference type="Gene3D" id="1.10.357.10">
    <property type="entry name" value="Tetracycline Repressor, domain 2"/>
    <property type="match status" value="1"/>
</dbReference>
<accession>A0ABN1XV60</accession>
<dbReference type="InterPro" id="IPR001647">
    <property type="entry name" value="HTH_TetR"/>
</dbReference>